<dbReference type="InterPro" id="IPR011050">
    <property type="entry name" value="Pectin_lyase_fold/virulence"/>
</dbReference>
<dbReference type="InterPro" id="IPR012334">
    <property type="entry name" value="Pectin_lyas_fold"/>
</dbReference>
<name>A0ABT8I159_9BACL</name>
<proteinExistence type="predicted"/>
<protein>
    <submittedName>
        <fullName evidence="1">Right-handed parallel beta-helix repeat-containing protein</fullName>
    </submittedName>
</protein>
<comment type="caution">
    <text evidence="1">The sequence shown here is derived from an EMBL/GenBank/DDBJ whole genome shotgun (WGS) entry which is preliminary data.</text>
</comment>
<dbReference type="RefSeq" id="WP_301167736.1">
    <property type="nucleotide sequence ID" value="NZ_JAUHTR010000014.1"/>
</dbReference>
<evidence type="ECO:0000313" key="2">
    <source>
        <dbReference type="Proteomes" id="UP001172721"/>
    </source>
</evidence>
<dbReference type="EMBL" id="JAUHTR010000014">
    <property type="protein sequence ID" value="MDN4526714.1"/>
    <property type="molecule type" value="Genomic_DNA"/>
</dbReference>
<gene>
    <name evidence="1" type="ORF">QYB97_19695</name>
</gene>
<sequence>MSSYVLELQRWNVKNDGTDAPNTSKGINAALVWAAQQNYTEVVLPKGTYLIDETNPIQPQSYQTLNLGSATLRIRDNGLPGYSIVSFRSKQQYSRVTNGKIEGDRYSHNYSSGGTHEFGVGVELKYGVKNITVDQLEIYNTTGDGVIAITSYGGISSAMDAIARNLELGGINTRTGIPETNPKRIRTRDKIPMVPQITNVGFFGLFGDSYGGIGREITTDTYDMIFYKSDDSFLSSATDLHFFDTVEIPQGASYAKATLHQATLPSTTGNTLTIRTPEFPTHCYIEKCNLHHCRRLGVAICGVKHFYVRNCEIHHISGTAPAGAIDIEDGYDINQFIYIEENNIFDNSAYNIIAVAGRHITITKNRIHLGIFTINPGVNLAFVTDNYFVNAGPRLSGECQFSNNQLSNCRLLLLDQKEALIDNCFFHNSPINFSKTKAYVAQVNNCKFLYDDDFYNISSNSGAPLIFSIEPQSITDCVFEGSGIEAFTVVPVNAFGWLLDSVTFLNIKHRQGRMTGLPPGSYTGCQFINTGSLTYGTNLNAEFNFTSCIFKWDSYDLFYLGSKIAKLSFKDCSFFGGKQRTAFFFWDIGGKIELINNSFSFPASETNTAIIDFWSSTFTAESVLISGNKFASNRPMIAVNASTLLDTIRLIFRDNILSTVIVRLASNHIKLNNIYNGVLGN</sequence>
<organism evidence="1 2">
    <name type="scientific">Fictibacillus fluitans</name>
    <dbReference type="NCBI Taxonomy" id="3058422"/>
    <lineage>
        <taxon>Bacteria</taxon>
        <taxon>Bacillati</taxon>
        <taxon>Bacillota</taxon>
        <taxon>Bacilli</taxon>
        <taxon>Bacillales</taxon>
        <taxon>Fictibacillaceae</taxon>
        <taxon>Fictibacillus</taxon>
    </lineage>
</organism>
<accession>A0ABT8I159</accession>
<dbReference type="Gene3D" id="2.160.20.10">
    <property type="entry name" value="Single-stranded right-handed beta-helix, Pectin lyase-like"/>
    <property type="match status" value="2"/>
</dbReference>
<dbReference type="SUPFAM" id="SSF51126">
    <property type="entry name" value="Pectin lyase-like"/>
    <property type="match status" value="2"/>
</dbReference>
<reference evidence="1" key="1">
    <citation type="submission" date="2023-07" db="EMBL/GenBank/DDBJ databases">
        <title>Fictibacillus sp. isolated from freshwater pond.</title>
        <authorList>
            <person name="Kirdat K."/>
            <person name="Bhat A."/>
            <person name="Mourya A."/>
            <person name="Yadav A."/>
        </authorList>
    </citation>
    <scope>NUCLEOTIDE SEQUENCE</scope>
    <source>
        <strain evidence="1">NE201</strain>
    </source>
</reference>
<dbReference type="Proteomes" id="UP001172721">
    <property type="component" value="Unassembled WGS sequence"/>
</dbReference>
<dbReference type="SMART" id="SM00710">
    <property type="entry name" value="PbH1"/>
    <property type="match status" value="4"/>
</dbReference>
<keyword evidence="2" id="KW-1185">Reference proteome</keyword>
<dbReference type="InterPro" id="IPR006626">
    <property type="entry name" value="PbH1"/>
</dbReference>
<evidence type="ECO:0000313" key="1">
    <source>
        <dbReference type="EMBL" id="MDN4526714.1"/>
    </source>
</evidence>